<keyword evidence="2" id="KW-0238">DNA-binding</keyword>
<dbReference type="InterPro" id="IPR018062">
    <property type="entry name" value="HTH_AraC-typ_CS"/>
</dbReference>
<dbReference type="PROSITE" id="PS01124">
    <property type="entry name" value="HTH_ARAC_FAMILY_2"/>
    <property type="match status" value="1"/>
</dbReference>
<dbReference type="SUPFAM" id="SSF51182">
    <property type="entry name" value="RmlC-like cupins"/>
    <property type="match status" value="1"/>
</dbReference>
<dbReference type="SUPFAM" id="SSF46689">
    <property type="entry name" value="Homeodomain-like"/>
    <property type="match status" value="2"/>
</dbReference>
<gene>
    <name evidence="5" type="ORF">GCM10009430_01920</name>
</gene>
<dbReference type="Gene3D" id="2.60.120.10">
    <property type="entry name" value="Jelly Rolls"/>
    <property type="match status" value="1"/>
</dbReference>
<dbReference type="Proteomes" id="UP001501758">
    <property type="component" value="Unassembled WGS sequence"/>
</dbReference>
<keyword evidence="3" id="KW-0804">Transcription</keyword>
<organism evidence="5 6">
    <name type="scientific">Aquimarina litoralis</name>
    <dbReference type="NCBI Taxonomy" id="584605"/>
    <lineage>
        <taxon>Bacteria</taxon>
        <taxon>Pseudomonadati</taxon>
        <taxon>Bacteroidota</taxon>
        <taxon>Flavobacteriia</taxon>
        <taxon>Flavobacteriales</taxon>
        <taxon>Flavobacteriaceae</taxon>
        <taxon>Aquimarina</taxon>
    </lineage>
</organism>
<keyword evidence="6" id="KW-1185">Reference proteome</keyword>
<dbReference type="Pfam" id="PF07883">
    <property type="entry name" value="Cupin_2"/>
    <property type="match status" value="1"/>
</dbReference>
<name>A0ABN1IFJ6_9FLAO</name>
<dbReference type="EMBL" id="BAAAGE010000001">
    <property type="protein sequence ID" value="GAA0711961.1"/>
    <property type="molecule type" value="Genomic_DNA"/>
</dbReference>
<proteinExistence type="predicted"/>
<evidence type="ECO:0000259" key="4">
    <source>
        <dbReference type="PROSITE" id="PS01124"/>
    </source>
</evidence>
<dbReference type="PANTHER" id="PTHR43280:SF27">
    <property type="entry name" value="TRANSCRIPTIONAL REGULATOR MTLR"/>
    <property type="match status" value="1"/>
</dbReference>
<evidence type="ECO:0000313" key="5">
    <source>
        <dbReference type="EMBL" id="GAA0711961.1"/>
    </source>
</evidence>
<evidence type="ECO:0000256" key="2">
    <source>
        <dbReference type="ARBA" id="ARBA00023125"/>
    </source>
</evidence>
<dbReference type="PROSITE" id="PS00041">
    <property type="entry name" value="HTH_ARAC_FAMILY_1"/>
    <property type="match status" value="1"/>
</dbReference>
<accession>A0ABN1IFJ6</accession>
<dbReference type="Gene3D" id="1.10.10.60">
    <property type="entry name" value="Homeodomain-like"/>
    <property type="match status" value="2"/>
</dbReference>
<feature type="domain" description="HTH araC/xylS-type" evidence="4">
    <location>
        <begin position="180"/>
        <end position="279"/>
    </location>
</feature>
<dbReference type="PANTHER" id="PTHR43280">
    <property type="entry name" value="ARAC-FAMILY TRANSCRIPTIONAL REGULATOR"/>
    <property type="match status" value="1"/>
</dbReference>
<protein>
    <submittedName>
        <fullName evidence="5">AraC family transcriptional regulator</fullName>
    </submittedName>
</protein>
<keyword evidence="1" id="KW-0805">Transcription regulation</keyword>
<evidence type="ECO:0000256" key="3">
    <source>
        <dbReference type="ARBA" id="ARBA00023163"/>
    </source>
</evidence>
<reference evidence="5 6" key="1">
    <citation type="journal article" date="2019" name="Int. J. Syst. Evol. Microbiol.">
        <title>The Global Catalogue of Microorganisms (GCM) 10K type strain sequencing project: providing services to taxonomists for standard genome sequencing and annotation.</title>
        <authorList>
            <consortium name="The Broad Institute Genomics Platform"/>
            <consortium name="The Broad Institute Genome Sequencing Center for Infectious Disease"/>
            <person name="Wu L."/>
            <person name="Ma J."/>
        </authorList>
    </citation>
    <scope>NUCLEOTIDE SEQUENCE [LARGE SCALE GENOMIC DNA]</scope>
    <source>
        <strain evidence="5 6">JCM 15974</strain>
    </source>
</reference>
<dbReference type="Pfam" id="PF12833">
    <property type="entry name" value="HTH_18"/>
    <property type="match status" value="1"/>
</dbReference>
<dbReference type="InterPro" id="IPR011051">
    <property type="entry name" value="RmlC_Cupin_sf"/>
</dbReference>
<dbReference type="InterPro" id="IPR013096">
    <property type="entry name" value="Cupin_2"/>
</dbReference>
<dbReference type="InterPro" id="IPR018060">
    <property type="entry name" value="HTH_AraC"/>
</dbReference>
<comment type="caution">
    <text evidence="5">The sequence shown here is derived from an EMBL/GenBank/DDBJ whole genome shotgun (WGS) entry which is preliminary data.</text>
</comment>
<dbReference type="RefSeq" id="WP_343909606.1">
    <property type="nucleotide sequence ID" value="NZ_BAAAGE010000001.1"/>
</dbReference>
<dbReference type="InterPro" id="IPR014710">
    <property type="entry name" value="RmlC-like_jellyroll"/>
</dbReference>
<evidence type="ECO:0000256" key="1">
    <source>
        <dbReference type="ARBA" id="ARBA00023015"/>
    </source>
</evidence>
<evidence type="ECO:0000313" key="6">
    <source>
        <dbReference type="Proteomes" id="UP001501758"/>
    </source>
</evidence>
<sequence length="287" mass="33266">MKALPFKIPKSSTDTLLIQEDRGIVLYDKLHQHEEIQISIIISGEGSLIVGDAITDYKPNDILVFGSNVPHVLKSASSDEESYMISLFFTRESFGKSFFELPEFEDLSDFFRSSAYGIRVLSKKQKLKKQFLRILEEENRFDRFVVFLKILQLLKTAHTQTISSFISKRVYTDNEGKRMAKVFKAVMDEFSKDFSLKEAADLANMTPNAFCRYFKTRTNKTFFQFLIEVRIENVCKLLSKEKEITISQASYSSGFKNLSNFNRKFKEIKGITPSAYKRRLNDPHFVQ</sequence>
<dbReference type="InterPro" id="IPR009057">
    <property type="entry name" value="Homeodomain-like_sf"/>
</dbReference>
<dbReference type="SMART" id="SM00342">
    <property type="entry name" value="HTH_ARAC"/>
    <property type="match status" value="1"/>
</dbReference>